<gene>
    <name evidence="2" type="ORF">BST13_12660</name>
</gene>
<dbReference type="Proteomes" id="UP000192448">
    <property type="component" value="Unassembled WGS sequence"/>
</dbReference>
<accession>A0A1X0B0U4</accession>
<dbReference type="InterPro" id="IPR014833">
    <property type="entry name" value="TnsA_N"/>
</dbReference>
<evidence type="ECO:0000313" key="2">
    <source>
        <dbReference type="EMBL" id="ORA35981.1"/>
    </source>
</evidence>
<dbReference type="NCBIfam" id="NF033179">
    <property type="entry name" value="TnsA_like_Actin"/>
    <property type="match status" value="1"/>
</dbReference>
<feature type="domain" description="TnsA endonuclease N-terminal" evidence="1">
    <location>
        <begin position="67"/>
        <end position="139"/>
    </location>
</feature>
<dbReference type="STRING" id="1927124.BST13_12660"/>
<dbReference type="EMBL" id="MVHF01000010">
    <property type="protein sequence ID" value="ORA35981.1"/>
    <property type="molecule type" value="Genomic_DNA"/>
</dbReference>
<dbReference type="OrthoDB" id="3403133at2"/>
<dbReference type="AlphaFoldDB" id="A0A1X0B0U4"/>
<proteinExistence type="predicted"/>
<organism evidence="2 3">
    <name type="scientific">Mycobacterium aquaticum</name>
    <dbReference type="NCBI Taxonomy" id="1927124"/>
    <lineage>
        <taxon>Bacteria</taxon>
        <taxon>Bacillati</taxon>
        <taxon>Actinomycetota</taxon>
        <taxon>Actinomycetes</taxon>
        <taxon>Mycobacteriales</taxon>
        <taxon>Mycobacteriaceae</taxon>
        <taxon>Mycobacterium</taxon>
    </lineage>
</organism>
<sequence length="226" mass="25912">MAELSTDWGLATLDLLSTAAPWRTFRWYRGQKHYSGTYWSATECAHVIYESRLELARLLYADFDFAVRRIVPQPFLLKATVEGRERRHVPDFLLVDADGPVIVDVKPAARLDDPKVRFSLGWSRKLVESRGWRYEVWSEPPAVELGNIRFLAGFRNPRHFERVLVERIRLDDLVGLTLGEALSVDIGVAAALVRATVFHLIWNRYLTVDLDEPFTGSTMITKGPRQ</sequence>
<reference evidence="2 3" key="1">
    <citation type="submission" date="2017-02" db="EMBL/GenBank/DDBJ databases">
        <title>The new phylogeny of genus Mycobacterium.</title>
        <authorList>
            <person name="Tortoli E."/>
            <person name="Trovato A."/>
            <person name="Cirillo D.M."/>
        </authorList>
    </citation>
    <scope>NUCLEOTIDE SEQUENCE [LARGE SCALE GENOMIC DNA]</scope>
    <source>
        <strain evidence="2 3">RW6</strain>
    </source>
</reference>
<name>A0A1X0B0U4_9MYCO</name>
<comment type="caution">
    <text evidence="2">The sequence shown here is derived from an EMBL/GenBank/DDBJ whole genome shotgun (WGS) entry which is preliminary data.</text>
</comment>
<evidence type="ECO:0000259" key="1">
    <source>
        <dbReference type="Pfam" id="PF08722"/>
    </source>
</evidence>
<dbReference type="Pfam" id="PF08722">
    <property type="entry name" value="Tn7_TnsA-like_N"/>
    <property type="match status" value="1"/>
</dbReference>
<dbReference type="InterPro" id="IPR048000">
    <property type="entry name" value="TnsA-like"/>
</dbReference>
<evidence type="ECO:0000313" key="3">
    <source>
        <dbReference type="Proteomes" id="UP000192448"/>
    </source>
</evidence>
<protein>
    <submittedName>
        <fullName evidence="2">Transposase</fullName>
    </submittedName>
</protein>
<keyword evidence="3" id="KW-1185">Reference proteome</keyword>